<dbReference type="SUPFAM" id="SSF51735">
    <property type="entry name" value="NAD(P)-binding Rossmann-fold domains"/>
    <property type="match status" value="1"/>
</dbReference>
<comment type="similarity">
    <text evidence="1">Belongs to the Gfo/Idh/MocA family.</text>
</comment>
<name>A0ABD5SFB3_9EURY</name>
<keyword evidence="5" id="KW-1185">Reference proteome</keyword>
<dbReference type="PANTHER" id="PTHR43708:SF5">
    <property type="entry name" value="CONSERVED EXPRESSED OXIDOREDUCTASE (EUROFUNG)-RELATED"/>
    <property type="match status" value="1"/>
</dbReference>
<sequence length="298" mass="32283">MIETGMLGLDTSHPKKFASVLTDRDDTTVGAVWDSGDRRNDTYIDEFCTDHDATRYDDSRAMIDAVDAVMVLTVDWCTHRPLAVPFLEAGVPTMIDKPLAGSVSDVDAIAAAAKRGDAPLYGGSAVPFHPAVSALPETNPETLFCSGYGDPFYYGVHLIDAARSVLGVDWIRIEPVDSDGHVTAVHFEDGSTVTFDFDGSEQDGTFAFLSVGDRTDTVTIESTVPELERMYDPFLDGFVAAARGERDDRHRLIDGARMHLGVQTAIEEGTPVSSEADVIPAATSVDSTPFLADYEPYY</sequence>
<keyword evidence="2" id="KW-0560">Oxidoreductase</keyword>
<dbReference type="InterPro" id="IPR051317">
    <property type="entry name" value="Gfo/Idh/MocA_oxidoreduct"/>
</dbReference>
<dbReference type="GO" id="GO:0016491">
    <property type="term" value="F:oxidoreductase activity"/>
    <property type="evidence" value="ECO:0007669"/>
    <property type="project" value="UniProtKB-KW"/>
</dbReference>
<dbReference type="RefSeq" id="WP_273736893.1">
    <property type="nucleotide sequence ID" value="NZ_JAQIVI010000022.1"/>
</dbReference>
<feature type="domain" description="Gfo/Idh/MocA-like oxidoreductase N-terminal" evidence="3">
    <location>
        <begin position="4"/>
        <end position="117"/>
    </location>
</feature>
<dbReference type="InterPro" id="IPR036291">
    <property type="entry name" value="NAD(P)-bd_dom_sf"/>
</dbReference>
<reference evidence="4 5" key="1">
    <citation type="journal article" date="2019" name="Int. J. Syst. Evol. Microbiol.">
        <title>The Global Catalogue of Microorganisms (GCM) 10K type strain sequencing project: providing services to taxonomists for standard genome sequencing and annotation.</title>
        <authorList>
            <consortium name="The Broad Institute Genomics Platform"/>
            <consortium name="The Broad Institute Genome Sequencing Center for Infectious Disease"/>
            <person name="Wu L."/>
            <person name="Ma J."/>
        </authorList>
    </citation>
    <scope>NUCLEOTIDE SEQUENCE [LARGE SCALE GENOMIC DNA]</scope>
    <source>
        <strain evidence="4 5">LMG 29247</strain>
    </source>
</reference>
<evidence type="ECO:0000259" key="3">
    <source>
        <dbReference type="Pfam" id="PF01408"/>
    </source>
</evidence>
<gene>
    <name evidence="4" type="ORF">ACFQE6_01530</name>
</gene>
<accession>A0ABD5SFB3</accession>
<evidence type="ECO:0000313" key="5">
    <source>
        <dbReference type="Proteomes" id="UP001596383"/>
    </source>
</evidence>
<dbReference type="Pfam" id="PF01408">
    <property type="entry name" value="GFO_IDH_MocA"/>
    <property type="match status" value="1"/>
</dbReference>
<dbReference type="Proteomes" id="UP001596383">
    <property type="component" value="Unassembled WGS sequence"/>
</dbReference>
<protein>
    <submittedName>
        <fullName evidence="4">Gfo/Idh/MocA family protein</fullName>
    </submittedName>
</protein>
<dbReference type="PANTHER" id="PTHR43708">
    <property type="entry name" value="CONSERVED EXPRESSED OXIDOREDUCTASE (EUROFUNG)"/>
    <property type="match status" value="1"/>
</dbReference>
<dbReference type="AlphaFoldDB" id="A0ABD5SFB3"/>
<evidence type="ECO:0000256" key="2">
    <source>
        <dbReference type="ARBA" id="ARBA00023002"/>
    </source>
</evidence>
<organism evidence="4 5">
    <name type="scientific">Natrinema soli</name>
    <dbReference type="NCBI Taxonomy" id="1930624"/>
    <lineage>
        <taxon>Archaea</taxon>
        <taxon>Methanobacteriati</taxon>
        <taxon>Methanobacteriota</taxon>
        <taxon>Stenosarchaea group</taxon>
        <taxon>Halobacteria</taxon>
        <taxon>Halobacteriales</taxon>
        <taxon>Natrialbaceae</taxon>
        <taxon>Natrinema</taxon>
    </lineage>
</organism>
<dbReference type="Gene3D" id="3.40.50.720">
    <property type="entry name" value="NAD(P)-binding Rossmann-like Domain"/>
    <property type="match status" value="1"/>
</dbReference>
<evidence type="ECO:0000313" key="4">
    <source>
        <dbReference type="EMBL" id="MFC6763793.1"/>
    </source>
</evidence>
<proteinExistence type="inferred from homology"/>
<dbReference type="InterPro" id="IPR000683">
    <property type="entry name" value="Gfo/Idh/MocA-like_OxRdtase_N"/>
</dbReference>
<evidence type="ECO:0000256" key="1">
    <source>
        <dbReference type="ARBA" id="ARBA00010928"/>
    </source>
</evidence>
<comment type="caution">
    <text evidence="4">The sequence shown here is derived from an EMBL/GenBank/DDBJ whole genome shotgun (WGS) entry which is preliminary data.</text>
</comment>
<dbReference type="EMBL" id="JBHSWV010000022">
    <property type="protein sequence ID" value="MFC6763793.1"/>
    <property type="molecule type" value="Genomic_DNA"/>
</dbReference>